<dbReference type="PROSITE" id="PS00028">
    <property type="entry name" value="ZINC_FINGER_C2H2_1"/>
    <property type="match status" value="1"/>
</dbReference>
<dbReference type="PANTHER" id="PTHR14074:SF16">
    <property type="entry name" value="ANTIVIRAL INNATE IMMUNE RESPONSE RECEPTOR RIG-I"/>
    <property type="match status" value="1"/>
</dbReference>
<dbReference type="KEGG" id="osn:115209359"/>
<dbReference type="InterPro" id="IPR003604">
    <property type="entry name" value="Matrin/U1-like-C_Znf_C2H2"/>
</dbReference>
<evidence type="ECO:0000259" key="2">
    <source>
        <dbReference type="PROSITE" id="PS51194"/>
    </source>
</evidence>
<dbReference type="SUPFAM" id="SSF52540">
    <property type="entry name" value="P-loop containing nucleoside triphosphate hydrolases"/>
    <property type="match status" value="1"/>
</dbReference>
<dbReference type="InterPro" id="IPR014001">
    <property type="entry name" value="Helicase_ATP-bd"/>
</dbReference>
<keyword evidence="3" id="KW-1185">Reference proteome</keyword>
<dbReference type="GO" id="GO:0008270">
    <property type="term" value="F:zinc ion binding"/>
    <property type="evidence" value="ECO:0007669"/>
    <property type="project" value="InterPro"/>
</dbReference>
<organism evidence="3 4">
    <name type="scientific">Octopus sinensis</name>
    <name type="common">East Asian common octopus</name>
    <dbReference type="NCBI Taxonomy" id="2607531"/>
    <lineage>
        <taxon>Eukaryota</taxon>
        <taxon>Metazoa</taxon>
        <taxon>Spiralia</taxon>
        <taxon>Lophotrochozoa</taxon>
        <taxon>Mollusca</taxon>
        <taxon>Cephalopoda</taxon>
        <taxon>Coleoidea</taxon>
        <taxon>Octopodiformes</taxon>
        <taxon>Octopoda</taxon>
        <taxon>Incirrata</taxon>
        <taxon>Octopodidae</taxon>
        <taxon>Octopus</taxon>
    </lineage>
</organism>
<dbReference type="SMART" id="SM00487">
    <property type="entry name" value="DEXDc"/>
    <property type="match status" value="1"/>
</dbReference>
<gene>
    <name evidence="4" type="primary">LOC115209359</name>
</gene>
<proteinExistence type="predicted"/>
<reference evidence="4" key="1">
    <citation type="submission" date="2025-08" db="UniProtKB">
        <authorList>
            <consortium name="RefSeq"/>
        </authorList>
    </citation>
    <scope>IDENTIFICATION</scope>
</reference>
<dbReference type="InterPro" id="IPR027417">
    <property type="entry name" value="P-loop_NTPase"/>
</dbReference>
<dbReference type="GO" id="GO:0005737">
    <property type="term" value="C:cytoplasm"/>
    <property type="evidence" value="ECO:0007669"/>
    <property type="project" value="TreeGrafter"/>
</dbReference>
<dbReference type="InterPro" id="IPR013087">
    <property type="entry name" value="Znf_C2H2_type"/>
</dbReference>
<accession>A0A6P7S5R3</accession>
<dbReference type="InterPro" id="IPR036236">
    <property type="entry name" value="Znf_C2H2_sf"/>
</dbReference>
<dbReference type="GO" id="GO:0016787">
    <property type="term" value="F:hydrolase activity"/>
    <property type="evidence" value="ECO:0007669"/>
    <property type="project" value="InterPro"/>
</dbReference>
<protein>
    <submittedName>
        <fullName evidence="4">Dicer-like protein 1</fullName>
    </submittedName>
</protein>
<dbReference type="Pfam" id="PF04851">
    <property type="entry name" value="ResIII"/>
    <property type="match status" value="1"/>
</dbReference>
<dbReference type="InterPro" id="IPR006935">
    <property type="entry name" value="Helicase/UvrB_N"/>
</dbReference>
<feature type="domain" description="Helicase ATP-binding" evidence="1">
    <location>
        <begin position="205"/>
        <end position="391"/>
    </location>
</feature>
<dbReference type="Gene3D" id="3.30.160.60">
    <property type="entry name" value="Classic Zinc Finger"/>
    <property type="match status" value="1"/>
</dbReference>
<dbReference type="InterPro" id="IPR051363">
    <property type="entry name" value="RLR_Helicase"/>
</dbReference>
<dbReference type="SMART" id="SM00451">
    <property type="entry name" value="ZnF_U1"/>
    <property type="match status" value="2"/>
</dbReference>
<sequence>MATLGRCDLCIVQYTSKEHKESHLLGKKHKKKLSDRERFCTSLPIQEVEPASYVQQVYPSLPNVLVSNVSPCNTEAVTEPARSQTVSVNVQTTQTCEEDENTRQAEVIPNIVSVQPTSLDHNEFIRVYEDENGEIIGYKCILCSKKLQCPSAVTSHLQSSAHSKNVSEQPSKLYNLPPIVRHCEDPIDEAYCLTDSIPRGYQAELFEKSHCYDSVIFLPTGTGKTLISIMVISHMLKRNPRRPVLFIVDKVLLALQQFHYIQNELKDQKFSRFDTTNIENIIERNLKIICVYGGHPGSAKDPLSLYDVIISTAVYCDRRMKEKVLRWKDFSLVVIDEVHHSDKEHPFRKLLGEEHHTLEKKDCPQLLGLTASPAGKETISKTITMLQTLVTNLNNSKINIVKEETKELMKYKSTAHLEIQTIPFQDAELPYIAEFKKYLLECLKVLVDCSDLSRNIIPSNEDLIDKSFLNEIEERLRSVTITGEMEKGTIVINHTKKIVSLIIDALDGGISCIVEELKFLSDPSNKEYSFTLASGNGLCCDNIRSIVNTIVGNNIPVSAQFKYLVKTIGEYMTDNRDIPSGLILVMVKRRRTAVELGKMMKTSPLVNEKHLSVVSITGHGGGGGDGMRVSTQRKVFQEIKEGKHQIIITTSVAEEGVDLPKCSLVITLNPPTSVVTLVQMRGRARKNNSTFLVVCENAKNEENIRNLLGAEKIMEEATEYMCNKERSLDILM</sequence>
<evidence type="ECO:0000259" key="1">
    <source>
        <dbReference type="PROSITE" id="PS51192"/>
    </source>
</evidence>
<dbReference type="Pfam" id="PF00271">
    <property type="entry name" value="Helicase_C"/>
    <property type="match status" value="1"/>
</dbReference>
<evidence type="ECO:0000313" key="3">
    <source>
        <dbReference type="Proteomes" id="UP000515154"/>
    </source>
</evidence>
<dbReference type="SUPFAM" id="SSF57667">
    <property type="entry name" value="beta-beta-alpha zinc fingers"/>
    <property type="match status" value="1"/>
</dbReference>
<evidence type="ECO:0000313" key="4">
    <source>
        <dbReference type="RefSeq" id="XP_029633589.2"/>
    </source>
</evidence>
<dbReference type="AlphaFoldDB" id="A0A6P7S5R3"/>
<dbReference type="Proteomes" id="UP000515154">
    <property type="component" value="Linkage group LG3"/>
</dbReference>
<dbReference type="InterPro" id="IPR001650">
    <property type="entry name" value="Helicase_C-like"/>
</dbReference>
<dbReference type="PROSITE" id="PS51194">
    <property type="entry name" value="HELICASE_CTER"/>
    <property type="match status" value="1"/>
</dbReference>
<dbReference type="SMART" id="SM00490">
    <property type="entry name" value="HELICc"/>
    <property type="match status" value="1"/>
</dbReference>
<dbReference type="PANTHER" id="PTHR14074">
    <property type="entry name" value="HELICASE WITH DEATH DOMAIN-RELATED"/>
    <property type="match status" value="1"/>
</dbReference>
<dbReference type="GO" id="GO:0005524">
    <property type="term" value="F:ATP binding"/>
    <property type="evidence" value="ECO:0007669"/>
    <property type="project" value="InterPro"/>
</dbReference>
<feature type="domain" description="Helicase C-terminal" evidence="2">
    <location>
        <begin position="560"/>
        <end position="729"/>
    </location>
</feature>
<dbReference type="Pfam" id="PF12874">
    <property type="entry name" value="zf-met"/>
    <property type="match status" value="1"/>
</dbReference>
<dbReference type="Gene3D" id="3.40.50.300">
    <property type="entry name" value="P-loop containing nucleotide triphosphate hydrolases"/>
    <property type="match status" value="2"/>
</dbReference>
<dbReference type="RefSeq" id="XP_029633589.2">
    <property type="nucleotide sequence ID" value="XM_029777729.2"/>
</dbReference>
<dbReference type="PROSITE" id="PS51192">
    <property type="entry name" value="HELICASE_ATP_BIND_1"/>
    <property type="match status" value="1"/>
</dbReference>
<dbReference type="GO" id="GO:0003677">
    <property type="term" value="F:DNA binding"/>
    <property type="evidence" value="ECO:0007669"/>
    <property type="project" value="InterPro"/>
</dbReference>
<name>A0A6P7S5R3_9MOLL</name>